<dbReference type="EMBL" id="VJZA01000008">
    <property type="protein sequence ID" value="TVT24091.1"/>
    <property type="molecule type" value="Genomic_DNA"/>
</dbReference>
<dbReference type="Gene3D" id="1.10.10.10">
    <property type="entry name" value="Winged helix-like DNA-binding domain superfamily/Winged helix DNA-binding domain"/>
    <property type="match status" value="1"/>
</dbReference>
<dbReference type="AlphaFoldDB" id="A0A558AIS1"/>
<keyword evidence="2" id="KW-0238">DNA-binding</keyword>
<reference evidence="5 6" key="1">
    <citation type="submission" date="2019-07" db="EMBL/GenBank/DDBJ databases">
        <title>New species of Amycolatopsis and Streptomyces.</title>
        <authorList>
            <person name="Duangmal K."/>
            <person name="Teo W.F.A."/>
            <person name="Lipun K."/>
        </authorList>
    </citation>
    <scope>NUCLEOTIDE SEQUENCE [LARGE SCALE GENOMIC DNA]</scope>
    <source>
        <strain evidence="5 6">JCM 30562</strain>
    </source>
</reference>
<sequence>MRKADRFGRILEILSQDGSVAVADLAHQLGVSEATVRRDLQILAEQRLLERSHGGAISQGAALELPVRYRTGHAKTEKQRIARVAAERVANGEVVALTGGTTTTEIGRQLVNHAELSVVTNALNIASELAVRPNLKLIVTGGVARSASYELVGPLADAALRQINIDTAFVGVDGIDRDAGLTTQNETEAATNRALIKRSRRVIVVADASKVGRVVFASICPLSSVDELITDSTADPAQLESLGAAGLKITVV</sequence>
<dbReference type="OrthoDB" id="7688673at2"/>
<dbReference type="Pfam" id="PF00455">
    <property type="entry name" value="DeoRC"/>
    <property type="match status" value="1"/>
</dbReference>
<dbReference type="GO" id="GO:0003677">
    <property type="term" value="F:DNA binding"/>
    <property type="evidence" value="ECO:0007669"/>
    <property type="project" value="UniProtKB-KW"/>
</dbReference>
<dbReference type="PROSITE" id="PS00894">
    <property type="entry name" value="HTH_DEOR_1"/>
    <property type="match status" value="1"/>
</dbReference>
<evidence type="ECO:0000313" key="5">
    <source>
        <dbReference type="EMBL" id="TVT24091.1"/>
    </source>
</evidence>
<dbReference type="SMART" id="SM01134">
    <property type="entry name" value="DeoRC"/>
    <property type="match status" value="1"/>
</dbReference>
<organism evidence="5 6">
    <name type="scientific">Amycolatopsis acidiphila</name>
    <dbReference type="NCBI Taxonomy" id="715473"/>
    <lineage>
        <taxon>Bacteria</taxon>
        <taxon>Bacillati</taxon>
        <taxon>Actinomycetota</taxon>
        <taxon>Actinomycetes</taxon>
        <taxon>Pseudonocardiales</taxon>
        <taxon>Pseudonocardiaceae</taxon>
        <taxon>Amycolatopsis</taxon>
    </lineage>
</organism>
<proteinExistence type="predicted"/>
<feature type="domain" description="HTH deoR-type" evidence="4">
    <location>
        <begin position="3"/>
        <end position="58"/>
    </location>
</feature>
<dbReference type="RefSeq" id="WP_144635852.1">
    <property type="nucleotide sequence ID" value="NZ_VJZA01000008.1"/>
</dbReference>
<dbReference type="PRINTS" id="PR00037">
    <property type="entry name" value="HTHLACR"/>
</dbReference>
<name>A0A558AIS1_9PSEU</name>
<dbReference type="Gene3D" id="3.40.50.1360">
    <property type="match status" value="1"/>
</dbReference>
<comment type="caution">
    <text evidence="5">The sequence shown here is derived from an EMBL/GenBank/DDBJ whole genome shotgun (WGS) entry which is preliminary data.</text>
</comment>
<dbReference type="Pfam" id="PF08220">
    <property type="entry name" value="HTH_DeoR"/>
    <property type="match status" value="1"/>
</dbReference>
<dbReference type="InterPro" id="IPR037171">
    <property type="entry name" value="NagB/RpiA_transferase-like"/>
</dbReference>
<dbReference type="SMART" id="SM00420">
    <property type="entry name" value="HTH_DEOR"/>
    <property type="match status" value="1"/>
</dbReference>
<evidence type="ECO:0000256" key="1">
    <source>
        <dbReference type="ARBA" id="ARBA00023015"/>
    </source>
</evidence>
<dbReference type="PROSITE" id="PS51000">
    <property type="entry name" value="HTH_DEOR_2"/>
    <property type="match status" value="1"/>
</dbReference>
<dbReference type="InterPro" id="IPR001034">
    <property type="entry name" value="DeoR_HTH"/>
</dbReference>
<dbReference type="InterPro" id="IPR014036">
    <property type="entry name" value="DeoR-like_C"/>
</dbReference>
<dbReference type="PANTHER" id="PTHR30363:SF44">
    <property type="entry name" value="AGA OPERON TRANSCRIPTIONAL REPRESSOR-RELATED"/>
    <property type="match status" value="1"/>
</dbReference>
<evidence type="ECO:0000256" key="3">
    <source>
        <dbReference type="ARBA" id="ARBA00023163"/>
    </source>
</evidence>
<dbReference type="Proteomes" id="UP000318578">
    <property type="component" value="Unassembled WGS sequence"/>
</dbReference>
<gene>
    <name evidence="5" type="ORF">FNH06_07775</name>
</gene>
<dbReference type="InterPro" id="IPR018356">
    <property type="entry name" value="Tscrpt_reg_HTH_DeoR_CS"/>
</dbReference>
<dbReference type="InterPro" id="IPR036388">
    <property type="entry name" value="WH-like_DNA-bd_sf"/>
</dbReference>
<keyword evidence="6" id="KW-1185">Reference proteome</keyword>
<keyword evidence="3" id="KW-0804">Transcription</keyword>
<evidence type="ECO:0000259" key="4">
    <source>
        <dbReference type="PROSITE" id="PS51000"/>
    </source>
</evidence>
<dbReference type="SUPFAM" id="SSF46785">
    <property type="entry name" value="Winged helix' DNA-binding domain"/>
    <property type="match status" value="1"/>
</dbReference>
<keyword evidence="1" id="KW-0805">Transcription regulation</keyword>
<dbReference type="SUPFAM" id="SSF100950">
    <property type="entry name" value="NagB/RpiA/CoA transferase-like"/>
    <property type="match status" value="1"/>
</dbReference>
<protein>
    <submittedName>
        <fullName evidence="5">DeoR/GlpR transcriptional regulator</fullName>
    </submittedName>
</protein>
<dbReference type="GO" id="GO:0003700">
    <property type="term" value="F:DNA-binding transcription factor activity"/>
    <property type="evidence" value="ECO:0007669"/>
    <property type="project" value="InterPro"/>
</dbReference>
<dbReference type="InterPro" id="IPR036390">
    <property type="entry name" value="WH_DNA-bd_sf"/>
</dbReference>
<evidence type="ECO:0000256" key="2">
    <source>
        <dbReference type="ARBA" id="ARBA00023125"/>
    </source>
</evidence>
<accession>A0A558AIS1</accession>
<dbReference type="InterPro" id="IPR050313">
    <property type="entry name" value="Carb_Metab_HTH_regulators"/>
</dbReference>
<dbReference type="PANTHER" id="PTHR30363">
    <property type="entry name" value="HTH-TYPE TRANSCRIPTIONAL REGULATOR SRLR-RELATED"/>
    <property type="match status" value="1"/>
</dbReference>
<evidence type="ECO:0000313" key="6">
    <source>
        <dbReference type="Proteomes" id="UP000318578"/>
    </source>
</evidence>